<dbReference type="InterPro" id="IPR016181">
    <property type="entry name" value="Acyl_CoA_acyltransferase"/>
</dbReference>
<keyword evidence="6" id="KW-1185">Reference proteome</keyword>
<dbReference type="Proteomes" id="UP000239485">
    <property type="component" value="Unassembled WGS sequence"/>
</dbReference>
<feature type="domain" description="N-acetyltransferase" evidence="4">
    <location>
        <begin position="38"/>
        <end position="199"/>
    </location>
</feature>
<dbReference type="GO" id="GO:0016747">
    <property type="term" value="F:acyltransferase activity, transferring groups other than amino-acyl groups"/>
    <property type="evidence" value="ECO:0007669"/>
    <property type="project" value="InterPro"/>
</dbReference>
<dbReference type="Pfam" id="PF00583">
    <property type="entry name" value="Acetyltransf_1"/>
    <property type="match status" value="1"/>
</dbReference>
<protein>
    <submittedName>
        <fullName evidence="5">Ribosomal protein S18 acetylase RimI-like enzyme</fullName>
    </submittedName>
</protein>
<dbReference type="PANTHER" id="PTHR43877:SF2">
    <property type="entry name" value="AMINOALKYLPHOSPHONATE N-ACETYLTRANSFERASE-RELATED"/>
    <property type="match status" value="1"/>
</dbReference>
<reference evidence="5 6" key="1">
    <citation type="submission" date="2018-02" db="EMBL/GenBank/DDBJ databases">
        <title>Genomic Encyclopedia of Archaeal and Bacterial Type Strains, Phase II (KMG-II): from individual species to whole genera.</title>
        <authorList>
            <person name="Goeker M."/>
        </authorList>
    </citation>
    <scope>NUCLEOTIDE SEQUENCE [LARGE SCALE GENOMIC DNA]</scope>
    <source>
        <strain evidence="5 6">DSM 22857</strain>
    </source>
</reference>
<keyword evidence="2" id="KW-0012">Acyltransferase</keyword>
<proteinExistence type="predicted"/>
<organism evidence="5 6">
    <name type="scientific">Kineococcus xinjiangensis</name>
    <dbReference type="NCBI Taxonomy" id="512762"/>
    <lineage>
        <taxon>Bacteria</taxon>
        <taxon>Bacillati</taxon>
        <taxon>Actinomycetota</taxon>
        <taxon>Actinomycetes</taxon>
        <taxon>Kineosporiales</taxon>
        <taxon>Kineosporiaceae</taxon>
        <taxon>Kineococcus</taxon>
    </lineage>
</organism>
<gene>
    <name evidence="5" type="ORF">CLV92_10873</name>
</gene>
<dbReference type="PROSITE" id="PS51186">
    <property type="entry name" value="GNAT"/>
    <property type="match status" value="1"/>
</dbReference>
<feature type="region of interest" description="Disordered" evidence="3">
    <location>
        <begin position="16"/>
        <end position="43"/>
    </location>
</feature>
<dbReference type="EMBL" id="PTJD01000008">
    <property type="protein sequence ID" value="PPK94174.1"/>
    <property type="molecule type" value="Genomic_DNA"/>
</dbReference>
<name>A0A2S6IIX0_9ACTN</name>
<dbReference type="InterPro" id="IPR050832">
    <property type="entry name" value="Bact_Acetyltransf"/>
</dbReference>
<accession>A0A2S6IIX0</accession>
<dbReference type="PANTHER" id="PTHR43877">
    <property type="entry name" value="AMINOALKYLPHOSPHONATE N-ACETYLTRANSFERASE-RELATED-RELATED"/>
    <property type="match status" value="1"/>
</dbReference>
<keyword evidence="1" id="KW-0808">Transferase</keyword>
<evidence type="ECO:0000313" key="5">
    <source>
        <dbReference type="EMBL" id="PPK94174.1"/>
    </source>
</evidence>
<evidence type="ECO:0000256" key="3">
    <source>
        <dbReference type="SAM" id="MobiDB-lite"/>
    </source>
</evidence>
<keyword evidence="5" id="KW-0689">Ribosomal protein</keyword>
<dbReference type="InterPro" id="IPR000182">
    <property type="entry name" value="GNAT_dom"/>
</dbReference>
<sequence>MVPSVAAVCDVTASRLPGARRSQGERRGWDRGPGPAPLEVRTAGLGDPLVRPLLEGLAHEYRDVLGHPAEAVSRELTEHPPSDFEAPTGCLLLLLDRGEPVAGGAYRRFDGPGPAGVAVAELKRVWTAPSHRRRGLARRVLAELEQRAATAGYERVHLTTGVHQHAAQALYLTLGYARGQELLPGPGTSPVVAFGKALPAHDLARVPSGPRG</sequence>
<comment type="caution">
    <text evidence="5">The sequence shown here is derived from an EMBL/GenBank/DDBJ whole genome shotgun (WGS) entry which is preliminary data.</text>
</comment>
<evidence type="ECO:0000259" key="4">
    <source>
        <dbReference type="PROSITE" id="PS51186"/>
    </source>
</evidence>
<dbReference type="Gene3D" id="3.40.630.30">
    <property type="match status" value="1"/>
</dbReference>
<dbReference type="AlphaFoldDB" id="A0A2S6IIX0"/>
<evidence type="ECO:0000313" key="6">
    <source>
        <dbReference type="Proteomes" id="UP000239485"/>
    </source>
</evidence>
<dbReference type="GO" id="GO:0005840">
    <property type="term" value="C:ribosome"/>
    <property type="evidence" value="ECO:0007669"/>
    <property type="project" value="UniProtKB-KW"/>
</dbReference>
<dbReference type="CDD" id="cd04301">
    <property type="entry name" value="NAT_SF"/>
    <property type="match status" value="1"/>
</dbReference>
<keyword evidence="5" id="KW-0687">Ribonucleoprotein</keyword>
<evidence type="ECO:0000256" key="1">
    <source>
        <dbReference type="ARBA" id="ARBA00022679"/>
    </source>
</evidence>
<evidence type="ECO:0000256" key="2">
    <source>
        <dbReference type="ARBA" id="ARBA00023315"/>
    </source>
</evidence>
<dbReference type="SUPFAM" id="SSF55729">
    <property type="entry name" value="Acyl-CoA N-acyltransferases (Nat)"/>
    <property type="match status" value="1"/>
</dbReference>